<sequence length="776" mass="84047">MGNVREEGINMYITDNYTPKMNQIISVTEALKRVTVSVSPSVNTMANSIKSSMASASSSINSINSSIKKMTSSIKSLSNSIEKMNGSMNNSGSSNKDFSEGLETLGRSAENARSKLVRLSQVANSKKGRDTHKNVKAKNNESKNNKSDKPEKIKTVQDIVKRVKTQTVDTSKKIVTGKLPELKNKVFNSNLVMGVKGNNIVQNTLNILNKIKNSKWISSISVKDLAKNVLIGTLSKLKQFAGRMWTGAISIKDKASSILGGIKDKISDITNGFSIGGAVKKGVDLVGKGQNQKAVLTNVVQRTTGVKDKIEAKSEANNYYNDVIKDIALKSPFDPSEVISMSTKAMTISGGKIDKSKDITQAMVNVRALNMETSSDQDVSAAFVSASKGNMDALNTLVGENYKTLDDALEGIKEKQNGLANEMAGTIPGLLSSASTYIDMGLNSMIEPFDSILEGGLKKINSFLEKVPSGIGGFSQKVADVMNGKKIAENKQNPIETQVATALGHVPQSIGNTSQMLVQNIDFTALTNSLLPVVNLVNVLLDSINNKSPVAQGIISIFGTVVTTVFQLIGPVVEAVSPIIMRIFTFLGEYAPQINNFIETLGVIWKTVWETLGPLLETGWKIIEPILGAFFNILDKVCKIVKDICKWWQTMINKIKNGSITGTVLNLVEKSKKNYKDNPYAGTKAGDSGKAYSSKKGNNAFGLNYVPYNDYQTRLHEGEMVLTKQEANQYRSRKNGGNINIAKLADTIVIREEADIEKITSKLVASIQVAQLGGVL</sequence>
<proteinExistence type="predicted"/>
<dbReference type="Proteomes" id="UP001510562">
    <property type="component" value="Chromosome"/>
</dbReference>
<protein>
    <submittedName>
        <fullName evidence="1">Phage protein</fullName>
    </submittedName>
</protein>
<evidence type="ECO:0000313" key="2">
    <source>
        <dbReference type="Proteomes" id="UP001510562"/>
    </source>
</evidence>
<reference evidence="1 2" key="1">
    <citation type="journal article" date="2015" name="Genome Announc.">
        <title>Complete Genome Sequence of the Clostridium difficile Type Strain DSM 1296T.</title>
        <authorList>
            <person name="Riedel T."/>
            <person name="Bunk B."/>
            <person name="Wittmann J."/>
            <person name="Thurmer A."/>
            <person name="Sproer C."/>
            <person name="Gronow S."/>
            <person name="Liesegang H."/>
            <person name="Daniel R."/>
            <person name="Overmann J."/>
        </authorList>
    </citation>
    <scope>NUCLEOTIDE SEQUENCE [LARGE SCALE GENOMIC DNA]</scope>
    <source>
        <strain evidence="2">ATCC 9689 / DSM 1296 / BCRC 10642 / JCM 1296 / NCIMB 10666 / NCTC 11209 / 90556-M6S</strain>
    </source>
</reference>
<accession>A0AC59FY88</accession>
<organism evidence="1 2">
    <name type="scientific">Clostridioides difficile ATCC 9689 = DSM 1296</name>
    <dbReference type="NCBI Taxonomy" id="1121308"/>
    <lineage>
        <taxon>Bacteria</taxon>
        <taxon>Bacillati</taxon>
        <taxon>Bacillota</taxon>
        <taxon>Clostridia</taxon>
        <taxon>Peptostreptococcales</taxon>
        <taxon>Peptostreptococcaceae</taxon>
        <taxon>Clostridioides</taxon>
    </lineage>
</organism>
<evidence type="ECO:0000313" key="1">
    <source>
        <dbReference type="EMBL" id="AKP42309.1"/>
    </source>
</evidence>
<keyword evidence="2" id="KW-1185">Reference proteome</keyword>
<dbReference type="EMBL" id="CP011968">
    <property type="protein sequence ID" value="AKP42309.1"/>
    <property type="molecule type" value="Genomic_DNA"/>
</dbReference>
<name>A0AC59FY88_CLODI</name>
<gene>
    <name evidence="1" type="ORF">CDIF1296T_01433</name>
</gene>